<keyword evidence="3" id="KW-0732">Signal</keyword>
<dbReference type="EMBL" id="CP106679">
    <property type="protein sequence ID" value="UXP32681.1"/>
    <property type="molecule type" value="Genomic_DNA"/>
</dbReference>
<evidence type="ECO:0000256" key="2">
    <source>
        <dbReference type="ARBA" id="ARBA00006275"/>
    </source>
</evidence>
<keyword evidence="5" id="KW-0998">Cell outer membrane</keyword>
<feature type="domain" description="RagB/SusD" evidence="6">
    <location>
        <begin position="258"/>
        <end position="560"/>
    </location>
</feature>
<keyword evidence="9" id="KW-1185">Reference proteome</keyword>
<accession>A0ABY6CQ78</accession>
<dbReference type="SUPFAM" id="SSF48452">
    <property type="entry name" value="TPR-like"/>
    <property type="match status" value="1"/>
</dbReference>
<sequence length="563" mass="61955">MKRNIIIYILTVLVVLGCSEDFSEGTNKGALSDAALANADGVDLLLTAAYSALDGQVGAVGDWEPTGDNWWMDVLTDDSHKGSTNGDQPALHALQTYNWTTGNSYFNSKWVALYAGVNRANAVISLANSITDVDLTTKIAEAKFLRAHYNFELTRLYGNVAYIDEVNAIENPDQPNDGPLWAEVETDFQFAIDNLPEDNGVARANSWTAKSYMAKALVYQQKWAEAEAIFNDVIDNGPYALNAEFNDNFNAAGKNSAEAIFSIQFEANDGATNNANGNKGGTLNFPGSGPLGTCCGFYQPTQDLANAFKTKNGLPDVTGYNASDINNDYGLTSSDFFLTYPGELDPRLDYTIGRRGIEYNGYGIHEGFDWVRAQLDAGPYLPKKNVYKNGETSTQGTGDWGQQFSGLHYNVIRYADVLLLAAEAKAEQGKFVEAMALVNQVRKRAINSTRVKDESGNDAANYVIAEYTPASFGTGDAAIEKIRFERRLELSMEGHRLFDLRRWSQDDPNYAVNKINTFIANEKRTVTSLNSSPYEAKHNIFPIPLRALDISENLKQNTVWSGN</sequence>
<dbReference type="InterPro" id="IPR011990">
    <property type="entry name" value="TPR-like_helical_dom_sf"/>
</dbReference>
<protein>
    <submittedName>
        <fullName evidence="8">RagB/SusD family nutrient uptake outer membrane protein</fullName>
    </submittedName>
</protein>
<comment type="similarity">
    <text evidence="2">Belongs to the SusD family.</text>
</comment>
<name>A0ABY6CQ78_9BACT</name>
<dbReference type="PROSITE" id="PS51257">
    <property type="entry name" value="PROKAR_LIPOPROTEIN"/>
    <property type="match status" value="1"/>
</dbReference>
<evidence type="ECO:0000313" key="8">
    <source>
        <dbReference type="EMBL" id="UXP32681.1"/>
    </source>
</evidence>
<dbReference type="Pfam" id="PF14322">
    <property type="entry name" value="SusD-like_3"/>
    <property type="match status" value="1"/>
</dbReference>
<evidence type="ECO:0000313" key="9">
    <source>
        <dbReference type="Proteomes" id="UP001065174"/>
    </source>
</evidence>
<reference evidence="8" key="1">
    <citation type="submission" date="2022-09" db="EMBL/GenBank/DDBJ databases">
        <title>Comparative genomics and taxonomic characterization of three novel marine species of genus Reichenbachiella exhibiting antioxidant and polysaccharide degradation activities.</title>
        <authorList>
            <person name="Muhammad N."/>
            <person name="Lee Y.-J."/>
            <person name="Ko J."/>
            <person name="Kim S.-G."/>
        </authorList>
    </citation>
    <scope>NUCLEOTIDE SEQUENCE</scope>
    <source>
        <strain evidence="8">BKB1-1</strain>
    </source>
</reference>
<dbReference type="Pfam" id="PF07980">
    <property type="entry name" value="SusD_RagB"/>
    <property type="match status" value="1"/>
</dbReference>
<evidence type="ECO:0000256" key="5">
    <source>
        <dbReference type="ARBA" id="ARBA00023237"/>
    </source>
</evidence>
<evidence type="ECO:0000256" key="4">
    <source>
        <dbReference type="ARBA" id="ARBA00023136"/>
    </source>
</evidence>
<evidence type="ECO:0000256" key="1">
    <source>
        <dbReference type="ARBA" id="ARBA00004442"/>
    </source>
</evidence>
<dbReference type="Gene3D" id="1.25.40.390">
    <property type="match status" value="1"/>
</dbReference>
<dbReference type="Proteomes" id="UP001065174">
    <property type="component" value="Chromosome"/>
</dbReference>
<organism evidence="8 9">
    <name type="scientific">Reichenbachiella agarivorans</name>
    <dbReference type="NCBI Taxonomy" id="2979464"/>
    <lineage>
        <taxon>Bacteria</taxon>
        <taxon>Pseudomonadati</taxon>
        <taxon>Bacteroidota</taxon>
        <taxon>Cytophagia</taxon>
        <taxon>Cytophagales</taxon>
        <taxon>Reichenbachiellaceae</taxon>
        <taxon>Reichenbachiella</taxon>
    </lineage>
</organism>
<evidence type="ECO:0000259" key="6">
    <source>
        <dbReference type="Pfam" id="PF07980"/>
    </source>
</evidence>
<feature type="domain" description="SusD-like N-terminal" evidence="7">
    <location>
        <begin position="79"/>
        <end position="215"/>
    </location>
</feature>
<comment type="subcellular location">
    <subcellularLocation>
        <location evidence="1">Cell outer membrane</location>
    </subcellularLocation>
</comment>
<dbReference type="InterPro" id="IPR012944">
    <property type="entry name" value="SusD_RagB_dom"/>
</dbReference>
<dbReference type="InterPro" id="IPR033985">
    <property type="entry name" value="SusD-like_N"/>
</dbReference>
<evidence type="ECO:0000259" key="7">
    <source>
        <dbReference type="Pfam" id="PF14322"/>
    </source>
</evidence>
<keyword evidence="4" id="KW-0472">Membrane</keyword>
<evidence type="ECO:0000256" key="3">
    <source>
        <dbReference type="ARBA" id="ARBA00022729"/>
    </source>
</evidence>
<dbReference type="RefSeq" id="WP_262310116.1">
    <property type="nucleotide sequence ID" value="NZ_CP106679.1"/>
</dbReference>
<gene>
    <name evidence="8" type="ORF">N6H18_01715</name>
</gene>
<proteinExistence type="inferred from homology"/>